<keyword evidence="1" id="KW-1133">Transmembrane helix</keyword>
<proteinExistence type="predicted"/>
<reference evidence="2" key="1">
    <citation type="journal article" date="2020" name="New Phytol.">
        <title>Comparative genomics reveals dynamic genome evolution in host specialist ectomycorrhizal fungi.</title>
        <authorList>
            <person name="Lofgren L.A."/>
            <person name="Nguyen N.H."/>
            <person name="Vilgalys R."/>
            <person name="Ruytinx J."/>
            <person name="Liao H.L."/>
            <person name="Branco S."/>
            <person name="Kuo A."/>
            <person name="LaButti K."/>
            <person name="Lipzen A."/>
            <person name="Andreopoulos W."/>
            <person name="Pangilinan J."/>
            <person name="Riley R."/>
            <person name="Hundley H."/>
            <person name="Na H."/>
            <person name="Barry K."/>
            <person name="Grigoriev I.V."/>
            <person name="Stajich J.E."/>
            <person name="Kennedy P.G."/>
        </authorList>
    </citation>
    <scope>NUCLEOTIDE SEQUENCE</scope>
    <source>
        <strain evidence="2">DOB743</strain>
    </source>
</reference>
<feature type="transmembrane region" description="Helical" evidence="1">
    <location>
        <begin position="226"/>
        <end position="250"/>
    </location>
</feature>
<feature type="transmembrane region" description="Helical" evidence="1">
    <location>
        <begin position="185"/>
        <end position="205"/>
    </location>
</feature>
<feature type="transmembrane region" description="Helical" evidence="1">
    <location>
        <begin position="58"/>
        <end position="79"/>
    </location>
</feature>
<keyword evidence="1" id="KW-0472">Membrane</keyword>
<organism evidence="2 3">
    <name type="scientific">Suillus placidus</name>
    <dbReference type="NCBI Taxonomy" id="48579"/>
    <lineage>
        <taxon>Eukaryota</taxon>
        <taxon>Fungi</taxon>
        <taxon>Dikarya</taxon>
        <taxon>Basidiomycota</taxon>
        <taxon>Agaricomycotina</taxon>
        <taxon>Agaricomycetes</taxon>
        <taxon>Agaricomycetidae</taxon>
        <taxon>Boletales</taxon>
        <taxon>Suillineae</taxon>
        <taxon>Suillaceae</taxon>
        <taxon>Suillus</taxon>
    </lineage>
</organism>
<keyword evidence="1" id="KW-0812">Transmembrane</keyword>
<dbReference type="EMBL" id="JABBWD010000057">
    <property type="protein sequence ID" value="KAG1771656.1"/>
    <property type="molecule type" value="Genomic_DNA"/>
</dbReference>
<sequence length="341" mass="37878">MLSSWTPDESSETLLAEKGWLQGAVVSAVAYGIDVALYFMCFHLLLRQMNRTNYKKHLPLLMYITTTFILSTLFMAALANFTQLAFIQYRNYPGGPNAFENNMFGIPVDNLGNVCGFLTMILSDGLVVWRCMVIYRGCMVPMWIIMLFPGLMFAASVAMGIMWLLQVTTNSPYFSSTNINYTVPYLSLSLALNIIITIVIVLRLLTYRHRISKVLGSSYGTQYTSIAAMIIESAALYSAFSVAFLTLFLLNNPISATFIEALTQVQIIAMLLIVFRVAQGKSWSQDTMTRVMTSKPSVQAIRMGDLGYGSQDGSKTFTGFTGIGTHETYKCSDRDSAEATV</sequence>
<evidence type="ECO:0000256" key="1">
    <source>
        <dbReference type="SAM" id="Phobius"/>
    </source>
</evidence>
<accession>A0A9P7CYL4</accession>
<gene>
    <name evidence="2" type="ORF">EV702DRAFT_638187</name>
</gene>
<evidence type="ECO:0000313" key="3">
    <source>
        <dbReference type="Proteomes" id="UP000714275"/>
    </source>
</evidence>
<feature type="transmembrane region" description="Helical" evidence="1">
    <location>
        <begin position="256"/>
        <end position="278"/>
    </location>
</feature>
<feature type="transmembrane region" description="Helical" evidence="1">
    <location>
        <begin position="143"/>
        <end position="165"/>
    </location>
</feature>
<comment type="caution">
    <text evidence="2">The sequence shown here is derived from an EMBL/GenBank/DDBJ whole genome shotgun (WGS) entry which is preliminary data.</text>
</comment>
<name>A0A9P7CYL4_9AGAM</name>
<feature type="transmembrane region" description="Helical" evidence="1">
    <location>
        <begin position="20"/>
        <end position="46"/>
    </location>
</feature>
<feature type="transmembrane region" description="Helical" evidence="1">
    <location>
        <begin position="111"/>
        <end position="131"/>
    </location>
</feature>
<protein>
    <submittedName>
        <fullName evidence="2">Uncharacterized protein</fullName>
    </submittedName>
</protein>
<keyword evidence="3" id="KW-1185">Reference proteome</keyword>
<dbReference type="Proteomes" id="UP000714275">
    <property type="component" value="Unassembled WGS sequence"/>
</dbReference>
<evidence type="ECO:0000313" key="2">
    <source>
        <dbReference type="EMBL" id="KAG1771656.1"/>
    </source>
</evidence>
<dbReference type="AlphaFoldDB" id="A0A9P7CYL4"/>
<dbReference type="OrthoDB" id="3267806at2759"/>